<dbReference type="Proteomes" id="UP000190508">
    <property type="component" value="Chromosome"/>
</dbReference>
<evidence type="ECO:0000313" key="2">
    <source>
        <dbReference type="Proteomes" id="UP000190508"/>
    </source>
</evidence>
<sequence>MPANIAIRLTTHRRRTELQGDRQTHCRAVRRVTWGHRLVQCLHKTGSIASD</sequence>
<gene>
    <name evidence="1" type="ORF">Xdur_011150</name>
</gene>
<reference evidence="1" key="1">
    <citation type="submission" date="2020-12" db="EMBL/GenBank/DDBJ databases">
        <title>Complete genome investigation of Xanthomonas citri pv. durantae LMG696.</title>
        <authorList>
            <person name="Rana R."/>
            <person name="Bansal K."/>
            <person name="Patil P.B."/>
        </authorList>
    </citation>
    <scope>NUCLEOTIDE SEQUENCE</scope>
    <source>
        <strain evidence="1">LMG696</strain>
    </source>
</reference>
<name>A0A9X9II04_XANCI</name>
<proteinExistence type="predicted"/>
<dbReference type="EMBL" id="CP066343">
    <property type="protein sequence ID" value="UVG60866.1"/>
    <property type="molecule type" value="Genomic_DNA"/>
</dbReference>
<evidence type="ECO:0000313" key="1">
    <source>
        <dbReference type="EMBL" id="UVG60866.1"/>
    </source>
</evidence>
<dbReference type="RefSeq" id="WP_159067013.1">
    <property type="nucleotide sequence ID" value="NZ_CP066343.1"/>
</dbReference>
<dbReference type="AlphaFoldDB" id="A0A9X9II04"/>
<protein>
    <submittedName>
        <fullName evidence="1">Uncharacterized protein</fullName>
    </submittedName>
</protein>
<organism evidence="1 2">
    <name type="scientific">Xanthomonas citri pv. durantae</name>
    <dbReference type="NCBI Taxonomy" id="487862"/>
    <lineage>
        <taxon>Bacteria</taxon>
        <taxon>Pseudomonadati</taxon>
        <taxon>Pseudomonadota</taxon>
        <taxon>Gammaproteobacteria</taxon>
        <taxon>Lysobacterales</taxon>
        <taxon>Lysobacteraceae</taxon>
        <taxon>Xanthomonas</taxon>
    </lineage>
</organism>
<accession>A0A9X9II04</accession>